<accession>A0A644TXG5</accession>
<organism evidence="2">
    <name type="scientific">bioreactor metagenome</name>
    <dbReference type="NCBI Taxonomy" id="1076179"/>
    <lineage>
        <taxon>unclassified sequences</taxon>
        <taxon>metagenomes</taxon>
        <taxon>ecological metagenomes</taxon>
    </lineage>
</organism>
<keyword evidence="1" id="KW-0472">Membrane</keyword>
<reference evidence="2" key="1">
    <citation type="submission" date="2019-08" db="EMBL/GenBank/DDBJ databases">
        <authorList>
            <person name="Kucharzyk K."/>
            <person name="Murdoch R.W."/>
            <person name="Higgins S."/>
            <person name="Loffler F."/>
        </authorList>
    </citation>
    <scope>NUCLEOTIDE SEQUENCE</scope>
</reference>
<evidence type="ECO:0000256" key="1">
    <source>
        <dbReference type="SAM" id="Phobius"/>
    </source>
</evidence>
<feature type="transmembrane region" description="Helical" evidence="1">
    <location>
        <begin position="7"/>
        <end position="25"/>
    </location>
</feature>
<feature type="transmembrane region" description="Helical" evidence="1">
    <location>
        <begin position="31"/>
        <end position="47"/>
    </location>
</feature>
<keyword evidence="1" id="KW-0812">Transmembrane</keyword>
<dbReference type="EMBL" id="VSSQ01000060">
    <property type="protein sequence ID" value="MPL71620.1"/>
    <property type="molecule type" value="Genomic_DNA"/>
</dbReference>
<dbReference type="AlphaFoldDB" id="A0A644TXG5"/>
<evidence type="ECO:0000313" key="2">
    <source>
        <dbReference type="EMBL" id="MPL71620.1"/>
    </source>
</evidence>
<evidence type="ECO:0008006" key="3">
    <source>
        <dbReference type="Google" id="ProtNLM"/>
    </source>
</evidence>
<feature type="transmembrane region" description="Helical" evidence="1">
    <location>
        <begin position="133"/>
        <end position="154"/>
    </location>
</feature>
<proteinExistence type="predicted"/>
<feature type="transmembrane region" description="Helical" evidence="1">
    <location>
        <begin position="68"/>
        <end position="91"/>
    </location>
</feature>
<sequence length="170" mass="18855">MKKNTFYIICGLLAVSLLLLFWLSIGLSSPVIIAVSVVVCAVLFFILKKRVTDLDEDERSILIDMKTASATIKASVVLFLTVNLAAIVYVFSGPLGFHSFTYSRPKDSLIPAGGFESIPYFPVPPETIPISQLGLFAVLQLIMIVAALFIYVGFRFYYARKFGVWGEDEE</sequence>
<keyword evidence="1" id="KW-1133">Transmembrane helix</keyword>
<name>A0A644TXG5_9ZZZZ</name>
<dbReference type="Pfam" id="PF09946">
    <property type="entry name" value="DUF2178"/>
    <property type="match status" value="1"/>
</dbReference>
<comment type="caution">
    <text evidence="2">The sequence shown here is derived from an EMBL/GenBank/DDBJ whole genome shotgun (WGS) entry which is preliminary data.</text>
</comment>
<dbReference type="InterPro" id="IPR019235">
    <property type="entry name" value="DUF2178_TM"/>
</dbReference>
<gene>
    <name evidence="2" type="ORF">SDC9_17397</name>
</gene>
<protein>
    <recommendedName>
        <fullName evidence="3">DUF2178 domain-containing protein</fullName>
    </recommendedName>
</protein>